<reference evidence="10 11" key="1">
    <citation type="submission" date="2023-07" db="EMBL/GenBank/DDBJ databases">
        <title>Sorghum-associated microbial communities from plants grown in Nebraska, USA.</title>
        <authorList>
            <person name="Schachtman D."/>
        </authorList>
    </citation>
    <scope>NUCLEOTIDE SEQUENCE [LARGE SCALE GENOMIC DNA]</scope>
    <source>
        <strain evidence="10 11">BE190</strain>
    </source>
</reference>
<evidence type="ECO:0000256" key="1">
    <source>
        <dbReference type="ARBA" id="ARBA00007401"/>
    </source>
</evidence>
<dbReference type="GO" id="GO:0004566">
    <property type="term" value="F:beta-glucuronidase activity"/>
    <property type="evidence" value="ECO:0007669"/>
    <property type="project" value="UniProtKB-EC"/>
</dbReference>
<evidence type="ECO:0000256" key="6">
    <source>
        <dbReference type="SAM" id="SignalP"/>
    </source>
</evidence>
<evidence type="ECO:0000256" key="4">
    <source>
        <dbReference type="ARBA" id="ARBA00022801"/>
    </source>
</evidence>
<dbReference type="SUPFAM" id="SSF49303">
    <property type="entry name" value="beta-Galactosidase/glucuronidase domain"/>
    <property type="match status" value="1"/>
</dbReference>
<comment type="similarity">
    <text evidence="1">Belongs to the glycosyl hydrolase 2 family.</text>
</comment>
<dbReference type="InterPro" id="IPR013783">
    <property type="entry name" value="Ig-like_fold"/>
</dbReference>
<organism evidence="10 11">
    <name type="scientific">Cellvibrio fibrivorans</name>
    <dbReference type="NCBI Taxonomy" id="126350"/>
    <lineage>
        <taxon>Bacteria</taxon>
        <taxon>Pseudomonadati</taxon>
        <taxon>Pseudomonadota</taxon>
        <taxon>Gammaproteobacteria</taxon>
        <taxon>Cellvibrionales</taxon>
        <taxon>Cellvibrionaceae</taxon>
        <taxon>Cellvibrio</taxon>
    </lineage>
</organism>
<dbReference type="PANTHER" id="PTHR10066:SF67">
    <property type="entry name" value="BETA-GLUCURONIDASE"/>
    <property type="match status" value="1"/>
</dbReference>
<dbReference type="InterPro" id="IPR006102">
    <property type="entry name" value="Ig-like_GH2"/>
</dbReference>
<evidence type="ECO:0000256" key="3">
    <source>
        <dbReference type="ARBA" id="ARBA00016205"/>
    </source>
</evidence>
<keyword evidence="6" id="KW-0732">Signal</keyword>
<dbReference type="Gene3D" id="3.20.20.80">
    <property type="entry name" value="Glycosidases"/>
    <property type="match status" value="1"/>
</dbReference>
<dbReference type="PROSITE" id="PS00608">
    <property type="entry name" value="GLYCOSYL_HYDROL_F2_2"/>
    <property type="match status" value="1"/>
</dbReference>
<dbReference type="Pfam" id="PF00703">
    <property type="entry name" value="Glyco_hydro_2"/>
    <property type="match status" value="1"/>
</dbReference>
<keyword evidence="11" id="KW-1185">Reference proteome</keyword>
<evidence type="ECO:0000259" key="7">
    <source>
        <dbReference type="Pfam" id="PF00703"/>
    </source>
</evidence>
<dbReference type="InterPro" id="IPR006101">
    <property type="entry name" value="Glyco_hydro_2"/>
</dbReference>
<dbReference type="InterPro" id="IPR036156">
    <property type="entry name" value="Beta-gal/glucu_dom_sf"/>
</dbReference>
<dbReference type="SUPFAM" id="SSF49785">
    <property type="entry name" value="Galactose-binding domain-like"/>
    <property type="match status" value="1"/>
</dbReference>
<feature type="signal peptide" evidence="6">
    <location>
        <begin position="1"/>
        <end position="27"/>
    </location>
</feature>
<proteinExistence type="inferred from homology"/>
<dbReference type="Proteomes" id="UP001253595">
    <property type="component" value="Unassembled WGS sequence"/>
</dbReference>
<dbReference type="InterPro" id="IPR008979">
    <property type="entry name" value="Galactose-bd-like_sf"/>
</dbReference>
<gene>
    <name evidence="10" type="ORF">J2X05_002357</name>
</gene>
<evidence type="ECO:0000313" key="11">
    <source>
        <dbReference type="Proteomes" id="UP001253595"/>
    </source>
</evidence>
<keyword evidence="5 10" id="KW-0326">Glycosidase</keyword>
<dbReference type="EC" id="3.2.1.31" evidence="2"/>
<dbReference type="EMBL" id="JAVDVX010000004">
    <property type="protein sequence ID" value="MDR7090333.1"/>
    <property type="molecule type" value="Genomic_DNA"/>
</dbReference>
<sequence length="626" mass="71147">MKLSVTRWLQVSSLLVLSLGISQFSLAAELPLQAQSIQAYGRDATSLNGEWKIIVDPYENGYYNYRYEPFDQQENPSVNAFFTDSKQKTPSDLIEYDFDKADTLQVPGDWNTQKEKLYYYEGSVWYRKKFDAPAAKKTDRQFIYFGAVNYRADVYLNGKKLGVHIGGFTPFHYEVTGKLKPKDNSLIIKVDNKRHADAVPTLNTDWWNYGGITREVKLFNVPRTFIRDYKIALTSLEQKTVTGAVLLDGAKGGEKIQLRLPELNIKQTLTADKNGSASFSFAVPDAQLWSPETPKLYSVQISSGSDKLTDNIGLRTITTQGKQLLLNGKPLFLRGISVHEEYSADGGGRVSHAKEAQTLLGWAKELNANFVRLAHYPHNEDMVRLADQMGLLVWSEIPVYWTINWKNEATYQNAEAQLAAMIERDKNRAAVIIWSLANETPVSDVRNQFLARLAKKARALDNTRLLSAAMEKHYRSDNPNIAVVEDPLADLVDMVSFNQYIGWYDGLPEKADRVTWEISYNKPVFVSEFGGSAKQGLHGDVNQIFTEEFQENLYRKTLGMIDKIDGFVGTSPWILADFRSPRRLLDGIQDDYNRKGIYSNEGVKKKSFFVLQEFYKRKAEQSKNAE</sequence>
<evidence type="ECO:0000313" key="10">
    <source>
        <dbReference type="EMBL" id="MDR7090333.1"/>
    </source>
</evidence>
<dbReference type="Pfam" id="PF02836">
    <property type="entry name" value="Glyco_hydro_2_C"/>
    <property type="match status" value="1"/>
</dbReference>
<feature type="chain" id="PRO_5047258087" description="Beta-glucuronidase" evidence="6">
    <location>
        <begin position="28"/>
        <end position="626"/>
    </location>
</feature>
<dbReference type="Pfam" id="PF02837">
    <property type="entry name" value="Glyco_hydro_2_N"/>
    <property type="match status" value="1"/>
</dbReference>
<feature type="domain" description="Glycoside hydrolase family 2 immunoglobulin-like beta-sandwich" evidence="7">
    <location>
        <begin position="248"/>
        <end position="315"/>
    </location>
</feature>
<feature type="domain" description="Glycoside hydrolase family 2 catalytic" evidence="8">
    <location>
        <begin position="320"/>
        <end position="585"/>
    </location>
</feature>
<dbReference type="InterPro" id="IPR006104">
    <property type="entry name" value="Glyco_hydro_2_N"/>
</dbReference>
<dbReference type="InterPro" id="IPR023232">
    <property type="entry name" value="Glyco_hydro_2_AS"/>
</dbReference>
<accession>A0ABU1UYS1</accession>
<dbReference type="RefSeq" id="WP_310072587.1">
    <property type="nucleotide sequence ID" value="NZ_JAVDVX010000004.1"/>
</dbReference>
<dbReference type="PANTHER" id="PTHR10066">
    <property type="entry name" value="BETA-GLUCURONIDASE"/>
    <property type="match status" value="1"/>
</dbReference>
<name>A0ABU1UYS1_9GAMM</name>
<evidence type="ECO:0000256" key="2">
    <source>
        <dbReference type="ARBA" id="ARBA00012761"/>
    </source>
</evidence>
<dbReference type="InterPro" id="IPR017853">
    <property type="entry name" value="GH"/>
</dbReference>
<protein>
    <recommendedName>
        <fullName evidence="3">Beta-glucuronidase</fullName>
        <ecNumber evidence="2">3.2.1.31</ecNumber>
    </recommendedName>
</protein>
<dbReference type="Gene3D" id="2.60.120.260">
    <property type="entry name" value="Galactose-binding domain-like"/>
    <property type="match status" value="1"/>
</dbReference>
<dbReference type="PRINTS" id="PR00132">
    <property type="entry name" value="GLHYDRLASE2"/>
</dbReference>
<evidence type="ECO:0000256" key="5">
    <source>
        <dbReference type="ARBA" id="ARBA00023295"/>
    </source>
</evidence>
<feature type="domain" description="Glycosyl hydrolases family 2 sugar binding" evidence="9">
    <location>
        <begin position="85"/>
        <end position="222"/>
    </location>
</feature>
<keyword evidence="4 10" id="KW-0378">Hydrolase</keyword>
<evidence type="ECO:0000259" key="8">
    <source>
        <dbReference type="Pfam" id="PF02836"/>
    </source>
</evidence>
<dbReference type="SUPFAM" id="SSF51445">
    <property type="entry name" value="(Trans)glycosidases"/>
    <property type="match status" value="1"/>
</dbReference>
<comment type="caution">
    <text evidence="10">The sequence shown here is derived from an EMBL/GenBank/DDBJ whole genome shotgun (WGS) entry which is preliminary data.</text>
</comment>
<dbReference type="InterPro" id="IPR006103">
    <property type="entry name" value="Glyco_hydro_2_cat"/>
</dbReference>
<dbReference type="Gene3D" id="2.60.40.10">
    <property type="entry name" value="Immunoglobulins"/>
    <property type="match status" value="1"/>
</dbReference>
<evidence type="ECO:0000259" key="9">
    <source>
        <dbReference type="Pfam" id="PF02837"/>
    </source>
</evidence>